<dbReference type="EMBL" id="UGSO01000002">
    <property type="protein sequence ID" value="SUE06863.1"/>
    <property type="molecule type" value="Genomic_DNA"/>
</dbReference>
<protein>
    <submittedName>
        <fullName evidence="2">Uncharacterized protein</fullName>
    </submittedName>
</protein>
<reference evidence="2 3" key="1">
    <citation type="submission" date="2018-06" db="EMBL/GenBank/DDBJ databases">
        <authorList>
            <consortium name="Pathogen Informatics"/>
            <person name="Doyle S."/>
        </authorList>
    </citation>
    <scope>NUCLEOTIDE SEQUENCE [LARGE SCALE GENOMIC DNA]</scope>
    <source>
        <strain evidence="2 3">NCTC9381</strain>
    </source>
</reference>
<evidence type="ECO:0000313" key="2">
    <source>
        <dbReference type="EMBL" id="SUE06863.1"/>
    </source>
</evidence>
<gene>
    <name evidence="2" type="ORF">NCTC9381_05726</name>
</gene>
<dbReference type="Proteomes" id="UP000254640">
    <property type="component" value="Unassembled WGS sequence"/>
</dbReference>
<proteinExistence type="predicted"/>
<feature type="region of interest" description="Disordered" evidence="1">
    <location>
        <begin position="89"/>
        <end position="115"/>
    </location>
</feature>
<evidence type="ECO:0000313" key="3">
    <source>
        <dbReference type="Proteomes" id="UP000254640"/>
    </source>
</evidence>
<dbReference type="AlphaFoldDB" id="A0A379LTU2"/>
<name>A0A379LTU2_ENTAG</name>
<evidence type="ECO:0000256" key="1">
    <source>
        <dbReference type="SAM" id="MobiDB-lite"/>
    </source>
</evidence>
<accession>A0A379LTU2</accession>
<sequence>MQELLKQRILCRRESTCVALLSNNLPFGFIAVSADAPAALRQHHRFHRHLIHGERARFYRSRSPTSRPGVSTVGSLRIIAWVRRHRLHAQRQDDRDNGRQTFRNRSNRQADDGQRELARWNVTQQIAEDKTGATIISRMMKKIALPSLSICTSSGVLTSFMPLIISLIWPSSVSPPLAITTPAAVPELTVVPEKARFRRFAQRFFTAQRIGVLRHHRRLPGENRLFNPKIIDLKQSQISRDFIAGGVTSPHHRPQYRASRP</sequence>
<keyword evidence="3" id="KW-1185">Reference proteome</keyword>
<organism evidence="2 3">
    <name type="scientific">Enterobacter agglomerans</name>
    <name type="common">Erwinia herbicola</name>
    <name type="synonym">Pantoea agglomerans</name>
    <dbReference type="NCBI Taxonomy" id="549"/>
    <lineage>
        <taxon>Bacteria</taxon>
        <taxon>Pseudomonadati</taxon>
        <taxon>Pseudomonadota</taxon>
        <taxon>Gammaproteobacteria</taxon>
        <taxon>Enterobacterales</taxon>
        <taxon>Erwiniaceae</taxon>
        <taxon>Pantoea</taxon>
        <taxon>Pantoea agglomerans group</taxon>
    </lineage>
</organism>